<dbReference type="EMBL" id="AM442953">
    <property type="protein sequence ID" value="CAN76288.1"/>
    <property type="molecule type" value="Genomic_DNA"/>
</dbReference>
<gene>
    <name evidence="2" type="ORF">VITISV_027434</name>
</gene>
<feature type="compositionally biased region" description="Basic residues" evidence="1">
    <location>
        <begin position="62"/>
        <end position="71"/>
    </location>
</feature>
<feature type="region of interest" description="Disordered" evidence="1">
    <location>
        <begin position="1"/>
        <end position="21"/>
    </location>
</feature>
<evidence type="ECO:0000256" key="1">
    <source>
        <dbReference type="SAM" id="MobiDB-lite"/>
    </source>
</evidence>
<organism evidence="2">
    <name type="scientific">Vitis vinifera</name>
    <name type="common">Grape</name>
    <dbReference type="NCBI Taxonomy" id="29760"/>
    <lineage>
        <taxon>Eukaryota</taxon>
        <taxon>Viridiplantae</taxon>
        <taxon>Streptophyta</taxon>
        <taxon>Embryophyta</taxon>
        <taxon>Tracheophyta</taxon>
        <taxon>Spermatophyta</taxon>
        <taxon>Magnoliopsida</taxon>
        <taxon>eudicotyledons</taxon>
        <taxon>Gunneridae</taxon>
        <taxon>Pentapetalae</taxon>
        <taxon>rosids</taxon>
        <taxon>Vitales</taxon>
        <taxon>Vitaceae</taxon>
        <taxon>Viteae</taxon>
        <taxon>Vitis</taxon>
    </lineage>
</organism>
<feature type="compositionally biased region" description="Basic residues" evidence="1">
    <location>
        <begin position="165"/>
        <end position="176"/>
    </location>
</feature>
<proteinExistence type="predicted"/>
<sequence length="220" mass="24189">MGYSGMGMGHEQAHGQTKGAKRITSLGLALKTSPSPKLAWAGPETHLPHQLASPGCNSPHSLSRRRRRLTPSRRDKASNRCAPLSRHVHVLHRLKIEFPFFTVAMSMSSTQANDSWVNSLWIAPPPAATPPGSGTTQARSKVRLARVLHAFRCPHQTPSGSLPLRQRRRPGRVRRRRDRRCVLRACCMPSGAHIKRLSMLPQLDSGCLDRHEGNGCGDGA</sequence>
<reference evidence="2" key="1">
    <citation type="journal article" date="2007" name="PLoS ONE">
        <title>The first genome sequence of an elite grapevine cultivar (Pinot noir Vitis vinifera L.): coping with a highly heterozygous genome.</title>
        <authorList>
            <person name="Velasco R."/>
            <person name="Zharkikh A."/>
            <person name="Troggio M."/>
            <person name="Cartwright D.A."/>
            <person name="Cestaro A."/>
            <person name="Pruss D."/>
            <person name="Pindo M."/>
            <person name="FitzGerald L.M."/>
            <person name="Vezzulli S."/>
            <person name="Reid J."/>
            <person name="Malacarne G."/>
            <person name="Iliev D."/>
            <person name="Coppola G."/>
            <person name="Wardell B."/>
            <person name="Micheletti D."/>
            <person name="Macalma T."/>
            <person name="Facci M."/>
            <person name="Mitchell J.T."/>
            <person name="Perazzolli M."/>
            <person name="Eldredge G."/>
            <person name="Gatto P."/>
            <person name="Oyzerski R."/>
            <person name="Moretto M."/>
            <person name="Gutin N."/>
            <person name="Stefanini M."/>
            <person name="Chen Y."/>
            <person name="Segala C."/>
            <person name="Davenport C."/>
            <person name="Dematte L."/>
            <person name="Mraz A."/>
            <person name="Battilana J."/>
            <person name="Stormo K."/>
            <person name="Costa F."/>
            <person name="Tao Q."/>
            <person name="Si-Ammour A."/>
            <person name="Harkins T."/>
            <person name="Lackey A."/>
            <person name="Perbost C."/>
            <person name="Taillon B."/>
            <person name="Stella A."/>
            <person name="Solovyev V."/>
            <person name="Fawcett J.A."/>
            <person name="Sterck L."/>
            <person name="Vandepoele K."/>
            <person name="Grando S.M."/>
            <person name="Toppo S."/>
            <person name="Moser C."/>
            <person name="Lanchbury J."/>
            <person name="Bogden R."/>
            <person name="Skolnick M."/>
            <person name="Sgaramella V."/>
            <person name="Bhatnagar S.K."/>
            <person name="Fontana P."/>
            <person name="Gutin A."/>
            <person name="Van de Peer Y."/>
            <person name="Salamini F."/>
            <person name="Viola R."/>
        </authorList>
    </citation>
    <scope>NUCLEOTIDE SEQUENCE</scope>
</reference>
<dbReference type="AlphaFoldDB" id="A5B130"/>
<feature type="region of interest" description="Disordered" evidence="1">
    <location>
        <begin position="37"/>
        <end position="81"/>
    </location>
</feature>
<accession>A5B130</accession>
<protein>
    <submittedName>
        <fullName evidence="2">Uncharacterized protein</fullName>
    </submittedName>
</protein>
<name>A5B130_VITVI</name>
<feature type="region of interest" description="Disordered" evidence="1">
    <location>
        <begin position="156"/>
        <end position="176"/>
    </location>
</feature>
<evidence type="ECO:0000313" key="2">
    <source>
        <dbReference type="EMBL" id="CAN76288.1"/>
    </source>
</evidence>